<reference evidence="3 4" key="1">
    <citation type="submission" date="2024-09" db="EMBL/GenBank/DDBJ databases">
        <authorList>
            <person name="Sun Q."/>
            <person name="Mori K."/>
        </authorList>
    </citation>
    <scope>NUCLEOTIDE SEQUENCE [LARGE SCALE GENOMIC DNA]</scope>
    <source>
        <strain evidence="3 4">JCM 9767</strain>
    </source>
</reference>
<sequence>MRACPVCGAPNDPADDFCGNCGAYLGWSDTPPAPGRATTPATPAVTEPADTPAGPG</sequence>
<dbReference type="Pfam" id="PF13240">
    <property type="entry name" value="Zn_Ribbon_1"/>
    <property type="match status" value="1"/>
</dbReference>
<organism evidence="3 4">
    <name type="scientific">Streptomyces heliomycini</name>
    <dbReference type="NCBI Taxonomy" id="284032"/>
    <lineage>
        <taxon>Bacteria</taxon>
        <taxon>Bacillati</taxon>
        <taxon>Actinomycetota</taxon>
        <taxon>Actinomycetes</taxon>
        <taxon>Kitasatosporales</taxon>
        <taxon>Streptomycetaceae</taxon>
        <taxon>Streptomyces</taxon>
    </lineage>
</organism>
<feature type="region of interest" description="Disordered" evidence="1">
    <location>
        <begin position="32"/>
        <end position="56"/>
    </location>
</feature>
<accession>A0ABV5LLL5</accession>
<feature type="compositionally biased region" description="Low complexity" evidence="1">
    <location>
        <begin position="35"/>
        <end position="56"/>
    </location>
</feature>
<evidence type="ECO:0000259" key="2">
    <source>
        <dbReference type="Pfam" id="PF13240"/>
    </source>
</evidence>
<comment type="caution">
    <text evidence="3">The sequence shown here is derived from an EMBL/GenBank/DDBJ whole genome shotgun (WGS) entry which is preliminary data.</text>
</comment>
<gene>
    <name evidence="3" type="ORF">ACFFUA_36275</name>
</gene>
<dbReference type="InterPro" id="IPR026870">
    <property type="entry name" value="Zinc_ribbon_dom"/>
</dbReference>
<proteinExistence type="predicted"/>
<keyword evidence="4" id="KW-1185">Reference proteome</keyword>
<name>A0ABV5LLL5_9ACTN</name>
<dbReference type="Proteomes" id="UP001589753">
    <property type="component" value="Unassembled WGS sequence"/>
</dbReference>
<dbReference type="EMBL" id="JBHMDI010000230">
    <property type="protein sequence ID" value="MFB9352792.1"/>
    <property type="molecule type" value="Genomic_DNA"/>
</dbReference>
<feature type="domain" description="Zinc-ribbon" evidence="2">
    <location>
        <begin position="4"/>
        <end position="24"/>
    </location>
</feature>
<evidence type="ECO:0000313" key="4">
    <source>
        <dbReference type="Proteomes" id="UP001589753"/>
    </source>
</evidence>
<evidence type="ECO:0000313" key="3">
    <source>
        <dbReference type="EMBL" id="MFB9352792.1"/>
    </source>
</evidence>
<protein>
    <submittedName>
        <fullName evidence="3">Zinc-ribbon domain-containing protein</fullName>
    </submittedName>
</protein>
<dbReference type="RefSeq" id="WP_380957614.1">
    <property type="nucleotide sequence ID" value="NZ_JBHMDI010000230.1"/>
</dbReference>
<evidence type="ECO:0000256" key="1">
    <source>
        <dbReference type="SAM" id="MobiDB-lite"/>
    </source>
</evidence>
<feature type="non-terminal residue" evidence="3">
    <location>
        <position position="56"/>
    </location>
</feature>